<name>A0ABP0LRJ8_9DINO</name>
<sequence>MGIGPSSEVRGNTVQLVWVPASMATCCGGLKKLDGDVPEWLKDNYEQILEMGKPYESCVWCQQDCCGEPLCESPWENALENVPLTEMRSQFPQYRFNFKPEWCGMGKGAHWQHVLQISNAPGAVTGQVVGVPGQASMP</sequence>
<dbReference type="Proteomes" id="UP001642484">
    <property type="component" value="Unassembled WGS sequence"/>
</dbReference>
<accession>A0ABP0LRJ8</accession>
<evidence type="ECO:0000313" key="2">
    <source>
        <dbReference type="Proteomes" id="UP001642484"/>
    </source>
</evidence>
<comment type="caution">
    <text evidence="1">The sequence shown here is derived from an EMBL/GenBank/DDBJ whole genome shotgun (WGS) entry which is preliminary data.</text>
</comment>
<evidence type="ECO:0000313" key="1">
    <source>
        <dbReference type="EMBL" id="CAK9041817.1"/>
    </source>
</evidence>
<dbReference type="EMBL" id="CAXAMN010013836">
    <property type="protein sequence ID" value="CAK9041817.1"/>
    <property type="molecule type" value="Genomic_DNA"/>
</dbReference>
<reference evidence="1 2" key="1">
    <citation type="submission" date="2024-02" db="EMBL/GenBank/DDBJ databases">
        <authorList>
            <person name="Chen Y."/>
            <person name="Shah S."/>
            <person name="Dougan E. K."/>
            <person name="Thang M."/>
            <person name="Chan C."/>
        </authorList>
    </citation>
    <scope>NUCLEOTIDE SEQUENCE [LARGE SCALE GENOMIC DNA]</scope>
</reference>
<protein>
    <submittedName>
        <fullName evidence="1">Uncharacterized protein</fullName>
    </submittedName>
</protein>
<keyword evidence="2" id="KW-1185">Reference proteome</keyword>
<organism evidence="1 2">
    <name type="scientific">Durusdinium trenchii</name>
    <dbReference type="NCBI Taxonomy" id="1381693"/>
    <lineage>
        <taxon>Eukaryota</taxon>
        <taxon>Sar</taxon>
        <taxon>Alveolata</taxon>
        <taxon>Dinophyceae</taxon>
        <taxon>Suessiales</taxon>
        <taxon>Symbiodiniaceae</taxon>
        <taxon>Durusdinium</taxon>
    </lineage>
</organism>
<proteinExistence type="predicted"/>
<gene>
    <name evidence="1" type="ORF">CCMP2556_LOCUS22379</name>
</gene>